<protein>
    <recommendedName>
        <fullName evidence="1">Cupin type-2 domain-containing protein</fullName>
    </recommendedName>
</protein>
<accession>A0A0C2J5B4</accession>
<dbReference type="VEuPathDB" id="FungiDB:SPBR_03296"/>
<dbReference type="Proteomes" id="UP000031575">
    <property type="component" value="Unassembled WGS sequence"/>
</dbReference>
<dbReference type="Pfam" id="PF07883">
    <property type="entry name" value="Cupin_2"/>
    <property type="match status" value="1"/>
</dbReference>
<dbReference type="OrthoDB" id="5840532at2759"/>
<dbReference type="InterPro" id="IPR047142">
    <property type="entry name" value="OryJ/VirC-like"/>
</dbReference>
<dbReference type="PANTHER" id="PTHR36156:SF2">
    <property type="entry name" value="CUPIN TYPE-2 DOMAIN-CONTAINING PROTEIN"/>
    <property type="match status" value="1"/>
</dbReference>
<name>A0A0C2J5B4_9PEZI</name>
<dbReference type="PANTHER" id="PTHR36156">
    <property type="entry name" value="SLR2101 PROTEIN"/>
    <property type="match status" value="1"/>
</dbReference>
<dbReference type="EMBL" id="AWTV01000006">
    <property type="protein sequence ID" value="KIH92227.1"/>
    <property type="molecule type" value="Genomic_DNA"/>
</dbReference>
<dbReference type="SUPFAM" id="SSF51182">
    <property type="entry name" value="RmlC-like cupins"/>
    <property type="match status" value="1"/>
</dbReference>
<evidence type="ECO:0000313" key="3">
    <source>
        <dbReference type="Proteomes" id="UP000031575"/>
    </source>
</evidence>
<dbReference type="AlphaFoldDB" id="A0A0C2J5B4"/>
<feature type="domain" description="Cupin type-2" evidence="1">
    <location>
        <begin position="81"/>
        <end position="147"/>
    </location>
</feature>
<organism evidence="2 3">
    <name type="scientific">Sporothrix brasiliensis 5110</name>
    <dbReference type="NCBI Taxonomy" id="1398154"/>
    <lineage>
        <taxon>Eukaryota</taxon>
        <taxon>Fungi</taxon>
        <taxon>Dikarya</taxon>
        <taxon>Ascomycota</taxon>
        <taxon>Pezizomycotina</taxon>
        <taxon>Sordariomycetes</taxon>
        <taxon>Sordariomycetidae</taxon>
        <taxon>Ophiostomatales</taxon>
        <taxon>Ophiostomataceae</taxon>
        <taxon>Sporothrix</taxon>
    </lineage>
</organism>
<dbReference type="GeneID" id="63676520"/>
<gene>
    <name evidence="2" type="ORF">SPBR_03296</name>
</gene>
<dbReference type="InterPro" id="IPR014710">
    <property type="entry name" value="RmlC-like_jellyroll"/>
</dbReference>
<dbReference type="Gene3D" id="2.60.120.10">
    <property type="entry name" value="Jelly Rolls"/>
    <property type="match status" value="1"/>
</dbReference>
<sequence length="177" mass="18772">MTSSADTQPRLVVTTHAKDGTSVFASDGPAGLFRPFGPDSSSFAVFDSRPAVPINNQVAVAEDKKQGLPRCPPGGVLFSITNIKPGDQAPMHRTESIDYAVVVSGEIVLALDNGEEKTLRAGDYLIQGGTNHSWANRGTETCRILFVMVSADKVKLDDGTELSATVFGPRPPQDASQ</sequence>
<dbReference type="RefSeq" id="XP_040620237.1">
    <property type="nucleotide sequence ID" value="XM_040761599.1"/>
</dbReference>
<dbReference type="InterPro" id="IPR011051">
    <property type="entry name" value="RmlC_Cupin_sf"/>
</dbReference>
<comment type="caution">
    <text evidence="2">The sequence shown here is derived from an EMBL/GenBank/DDBJ whole genome shotgun (WGS) entry which is preliminary data.</text>
</comment>
<evidence type="ECO:0000313" key="2">
    <source>
        <dbReference type="EMBL" id="KIH92227.1"/>
    </source>
</evidence>
<dbReference type="HOGENOM" id="CLU_096188_2_2_1"/>
<reference evidence="2 3" key="1">
    <citation type="journal article" date="2014" name="BMC Genomics">
        <title>Comparative genomics of the major fungal agents of human and animal Sporotrichosis: Sporothrix schenckii and Sporothrix brasiliensis.</title>
        <authorList>
            <person name="Teixeira M.M."/>
            <person name="de Almeida L.G."/>
            <person name="Kubitschek-Barreira P."/>
            <person name="Alves F.L."/>
            <person name="Kioshima E.S."/>
            <person name="Abadio A.K."/>
            <person name="Fernandes L."/>
            <person name="Derengowski L.S."/>
            <person name="Ferreira K.S."/>
            <person name="Souza R.C."/>
            <person name="Ruiz J.C."/>
            <person name="de Andrade N.C."/>
            <person name="Paes H.C."/>
            <person name="Nicola A.M."/>
            <person name="Albuquerque P."/>
            <person name="Gerber A.L."/>
            <person name="Martins V.P."/>
            <person name="Peconick L.D."/>
            <person name="Neto A.V."/>
            <person name="Chaucanez C.B."/>
            <person name="Silva P.A."/>
            <person name="Cunha O.L."/>
            <person name="de Oliveira F.F."/>
            <person name="dos Santos T.C."/>
            <person name="Barros A.L."/>
            <person name="Soares M.A."/>
            <person name="de Oliveira L.M."/>
            <person name="Marini M.M."/>
            <person name="Villalobos-Duno H."/>
            <person name="Cunha M.M."/>
            <person name="de Hoog S."/>
            <person name="da Silveira J.F."/>
            <person name="Henrissat B."/>
            <person name="Nino-Vega G.A."/>
            <person name="Cisalpino P.S."/>
            <person name="Mora-Montes H.M."/>
            <person name="Almeida S.R."/>
            <person name="Stajich J.E."/>
            <person name="Lopes-Bezerra L.M."/>
            <person name="Vasconcelos A.T."/>
            <person name="Felipe M.S."/>
        </authorList>
    </citation>
    <scope>NUCLEOTIDE SEQUENCE [LARGE SCALE GENOMIC DNA]</scope>
    <source>
        <strain evidence="2 3">5110</strain>
    </source>
</reference>
<keyword evidence="3" id="KW-1185">Reference proteome</keyword>
<dbReference type="CDD" id="cd02231">
    <property type="entry name" value="cupin_BLL6423-like"/>
    <property type="match status" value="1"/>
</dbReference>
<dbReference type="InterPro" id="IPR013096">
    <property type="entry name" value="Cupin_2"/>
</dbReference>
<evidence type="ECO:0000259" key="1">
    <source>
        <dbReference type="Pfam" id="PF07883"/>
    </source>
</evidence>
<proteinExistence type="predicted"/>